<feature type="non-terminal residue" evidence="1">
    <location>
        <position position="41"/>
    </location>
</feature>
<name>A0A382GK15_9ZZZZ</name>
<evidence type="ECO:0000313" key="1">
    <source>
        <dbReference type="EMBL" id="SVB75496.1"/>
    </source>
</evidence>
<proteinExistence type="predicted"/>
<dbReference type="AlphaFoldDB" id="A0A382GK15"/>
<gene>
    <name evidence="1" type="ORF">METZ01_LOCUS228350</name>
</gene>
<reference evidence="1" key="1">
    <citation type="submission" date="2018-05" db="EMBL/GenBank/DDBJ databases">
        <authorList>
            <person name="Lanie J.A."/>
            <person name="Ng W.-L."/>
            <person name="Kazmierczak K.M."/>
            <person name="Andrzejewski T.M."/>
            <person name="Davidsen T.M."/>
            <person name="Wayne K.J."/>
            <person name="Tettelin H."/>
            <person name="Glass J.I."/>
            <person name="Rusch D."/>
            <person name="Podicherti R."/>
            <person name="Tsui H.-C.T."/>
            <person name="Winkler M.E."/>
        </authorList>
    </citation>
    <scope>NUCLEOTIDE SEQUENCE</scope>
</reference>
<accession>A0A382GK15</accession>
<organism evidence="1">
    <name type="scientific">marine metagenome</name>
    <dbReference type="NCBI Taxonomy" id="408172"/>
    <lineage>
        <taxon>unclassified sequences</taxon>
        <taxon>metagenomes</taxon>
        <taxon>ecological metagenomes</taxon>
    </lineage>
</organism>
<sequence length="41" mass="4880">MEISEKIDCTFCFKTYEVLVHEEEGERVQFCSYCGELIELQ</sequence>
<protein>
    <submittedName>
        <fullName evidence="1">Uncharacterized protein</fullName>
    </submittedName>
</protein>
<dbReference type="EMBL" id="UINC01055986">
    <property type="protein sequence ID" value="SVB75496.1"/>
    <property type="molecule type" value="Genomic_DNA"/>
</dbReference>